<dbReference type="SUPFAM" id="SSF56935">
    <property type="entry name" value="Porins"/>
    <property type="match status" value="1"/>
</dbReference>
<keyword evidence="1" id="KW-0732">Signal</keyword>
<reference evidence="2 3" key="1">
    <citation type="submission" date="2006-02" db="EMBL/GenBank/DDBJ databases">
        <authorList>
            <person name="Murray A."/>
            <person name="Staley J."/>
            <person name="Ferriera S."/>
            <person name="Johnson J."/>
            <person name="Kravitz S."/>
            <person name="Halpern A."/>
            <person name="Remington K."/>
            <person name="Beeson K."/>
            <person name="Tran B."/>
            <person name="Rogers Y.-H."/>
            <person name="Friedman R."/>
            <person name="Venter J.C."/>
        </authorList>
    </citation>
    <scope>NUCLEOTIDE SEQUENCE [LARGE SCALE GENOMIC DNA]</scope>
    <source>
        <strain evidence="2 3">23-P</strain>
    </source>
</reference>
<accession>A4BWW4</accession>
<keyword evidence="3" id="KW-1185">Reference proteome</keyword>
<protein>
    <recommendedName>
        <fullName evidence="4">Outer membrane protein beta-barrel domain-containing protein</fullName>
    </recommendedName>
</protein>
<dbReference type="Proteomes" id="UP000003053">
    <property type="component" value="Unassembled WGS sequence"/>
</dbReference>
<dbReference type="AlphaFoldDB" id="A4BWW4"/>
<feature type="chain" id="PRO_5002666763" description="Outer membrane protein beta-barrel domain-containing protein" evidence="1">
    <location>
        <begin position="19"/>
        <end position="889"/>
    </location>
</feature>
<evidence type="ECO:0000313" key="2">
    <source>
        <dbReference type="EMBL" id="EAR13455.1"/>
    </source>
</evidence>
<evidence type="ECO:0000313" key="3">
    <source>
        <dbReference type="Proteomes" id="UP000003053"/>
    </source>
</evidence>
<organism evidence="2 3">
    <name type="scientific">Polaribacter irgensii 23-P</name>
    <dbReference type="NCBI Taxonomy" id="313594"/>
    <lineage>
        <taxon>Bacteria</taxon>
        <taxon>Pseudomonadati</taxon>
        <taxon>Bacteroidota</taxon>
        <taxon>Flavobacteriia</taxon>
        <taxon>Flavobacteriales</taxon>
        <taxon>Flavobacteriaceae</taxon>
    </lineage>
</organism>
<sequence>MKKNLLFILLLISFSVFSQKVTLSGSVKDSLQNPMPYANVIAKPKDISKNLQFAITDNEGFYRLQLAKGDTINISISYLGYKPLAYQFIALKGAQKDFILKESSESLDEIVIEMPVTVKGDTTTYKTSKFIDGSERKLKNVLKKFPGVEVDKNGTVTVQGKKVTQMLVDGKKFFGGNSKLAVENIPADAVGNVEVIDNYNEVAFLKGLTDSDEMAMNIKLKEDKKRFVFGDVEAGKGNEDFYKTSANLFYYAPKTNVNFIGNINNTGEKTFTFRDYMSFSGGVNAIFSGNFDWKGGSFSQFMESNDVLVSKQKFGALNITKTATSKLDIAGFLIFSNTNTSSFIEDFNEYNAFTEQRTNSTHKDNVLGIGNLNIEYTPNSLEKWYFRTQVKRTNNSNNNRLLSLVNNAANTIDTDRDLVATYINQNIEWHKRQSDKHTFSAVFSCVSDTSAQNAFWQTENPILQGLIPADNAQDLLSILQDKNTKQQQIDFIFKHFWELNNSNHIYTTFGNKFLNEDFFTEDRQQLDDFSFNNFSSDGFGNDVNFKLNDVFAGLHYKFRTGIFTFKQGAFLHNYNWSVNQQNQTTKNKWVVLPDFLAKIEFNKSKKITVNYNLKTTFSDASRFANRFYLQSYNSVFKGNETLENNLFHAARIYYSRFSLYRGIMLFASLNYNKQIQGVRNTVAFDVNNPNASQRINQFLTAKLFDNLSEDLRGNVHLEKSIKDIKYKLDVGFNNASYIQEIDTILQTNKNKNYDYELAFETMFDNFPKIEIGVRRAIGRFTSSSNTSKFVTTEPFVNIDYDFLKDFIFNFDYRKSIYENKDLSQKNTYEIANATLSYKNEDSAWSYKVSAKNMFNAQFKQSNRFSEYVVSDTKTFILPRILMFSIGYNL</sequence>
<evidence type="ECO:0000256" key="1">
    <source>
        <dbReference type="SAM" id="SignalP"/>
    </source>
</evidence>
<name>A4BWW4_9FLAO</name>
<proteinExistence type="predicted"/>
<gene>
    <name evidence="2" type="ORF">PI23P_03137</name>
</gene>
<dbReference type="Gene3D" id="2.60.40.1120">
    <property type="entry name" value="Carboxypeptidase-like, regulatory domain"/>
    <property type="match status" value="1"/>
</dbReference>
<dbReference type="eggNOG" id="COG4206">
    <property type="taxonomic scope" value="Bacteria"/>
</dbReference>
<feature type="signal peptide" evidence="1">
    <location>
        <begin position="1"/>
        <end position="18"/>
    </location>
</feature>
<dbReference type="EMBL" id="AAOG01000001">
    <property type="protein sequence ID" value="EAR13455.1"/>
    <property type="molecule type" value="Genomic_DNA"/>
</dbReference>
<dbReference type="SUPFAM" id="SSF49464">
    <property type="entry name" value="Carboxypeptidase regulatory domain-like"/>
    <property type="match status" value="1"/>
</dbReference>
<dbReference type="Pfam" id="PF13715">
    <property type="entry name" value="CarbopepD_reg_2"/>
    <property type="match status" value="1"/>
</dbReference>
<dbReference type="OrthoDB" id="603275at2"/>
<dbReference type="STRING" id="313594.PI23P_03137"/>
<dbReference type="InterPro" id="IPR008969">
    <property type="entry name" value="CarboxyPept-like_regulatory"/>
</dbReference>
<evidence type="ECO:0008006" key="4">
    <source>
        <dbReference type="Google" id="ProtNLM"/>
    </source>
</evidence>
<comment type="caution">
    <text evidence="2">The sequence shown here is derived from an EMBL/GenBank/DDBJ whole genome shotgun (WGS) entry which is preliminary data.</text>
</comment>
<dbReference type="HOGENOM" id="CLU_012729_1_0_10"/>
<dbReference type="RefSeq" id="WP_004569253.1">
    <property type="nucleotide sequence ID" value="NZ_CH724148.1"/>
</dbReference>